<feature type="domain" description="DUF1023" evidence="2">
    <location>
        <begin position="204"/>
        <end position="346"/>
    </location>
</feature>
<organism evidence="3 4">
    <name type="scientific">Corynebacterium bovis</name>
    <dbReference type="NCBI Taxonomy" id="36808"/>
    <lineage>
        <taxon>Bacteria</taxon>
        <taxon>Bacillati</taxon>
        <taxon>Actinomycetota</taxon>
        <taxon>Actinomycetes</taxon>
        <taxon>Mycobacteriales</taxon>
        <taxon>Corynebacteriaceae</taxon>
        <taxon>Corynebacterium</taxon>
    </lineage>
</organism>
<gene>
    <name evidence="3" type="ORF">CXF48_05665</name>
</gene>
<dbReference type="EMBL" id="PQNK01000007">
    <property type="protein sequence ID" value="RRO86752.1"/>
    <property type="molecule type" value="Genomic_DNA"/>
</dbReference>
<dbReference type="Gene3D" id="3.40.50.1820">
    <property type="entry name" value="alpha/beta hydrolase"/>
    <property type="match status" value="1"/>
</dbReference>
<dbReference type="InterPro" id="IPR029058">
    <property type="entry name" value="AB_hydrolase_fold"/>
</dbReference>
<dbReference type="AlphaFoldDB" id="A0A3R8QEG9"/>
<comment type="caution">
    <text evidence="3">The sequence shown here is derived from an EMBL/GenBank/DDBJ whole genome shotgun (WGS) entry which is preliminary data.</text>
</comment>
<evidence type="ECO:0000256" key="1">
    <source>
        <dbReference type="SAM" id="MobiDB-lite"/>
    </source>
</evidence>
<dbReference type="Pfam" id="PF06259">
    <property type="entry name" value="Abhydrolase_8"/>
    <property type="match status" value="1"/>
</dbReference>
<evidence type="ECO:0000259" key="2">
    <source>
        <dbReference type="Pfam" id="PF06259"/>
    </source>
</evidence>
<accession>A0A3R8QEG9</accession>
<dbReference type="RefSeq" id="WP_125207132.1">
    <property type="nucleotide sequence ID" value="NZ_JAUKFU010000206.1"/>
</dbReference>
<evidence type="ECO:0000313" key="3">
    <source>
        <dbReference type="EMBL" id="RRO86752.1"/>
    </source>
</evidence>
<feature type="region of interest" description="Disordered" evidence="1">
    <location>
        <begin position="429"/>
        <end position="490"/>
    </location>
</feature>
<proteinExistence type="predicted"/>
<feature type="compositionally biased region" description="Gly residues" evidence="1">
    <location>
        <begin position="459"/>
        <end position="480"/>
    </location>
</feature>
<dbReference type="SUPFAM" id="SSF53474">
    <property type="entry name" value="alpha/beta-Hydrolases"/>
    <property type="match status" value="1"/>
</dbReference>
<reference evidence="3 4" key="1">
    <citation type="submission" date="2018-01" db="EMBL/GenBank/DDBJ databases">
        <title>Twenty Corynebacterium bovis Genomes.</title>
        <authorList>
            <person name="Gulvik C.A."/>
        </authorList>
    </citation>
    <scope>NUCLEOTIDE SEQUENCE [LARGE SCALE GENOMIC DNA]</scope>
    <source>
        <strain evidence="3 4">F6900</strain>
    </source>
</reference>
<feature type="compositionally biased region" description="Gly residues" evidence="1">
    <location>
        <begin position="429"/>
        <end position="451"/>
    </location>
</feature>
<dbReference type="Proteomes" id="UP000276526">
    <property type="component" value="Unassembled WGS sequence"/>
</dbReference>
<evidence type="ECO:0000313" key="4">
    <source>
        <dbReference type="Proteomes" id="UP000276526"/>
    </source>
</evidence>
<protein>
    <recommendedName>
        <fullName evidence="2">DUF1023 domain-containing protein</fullName>
    </recommendedName>
</protein>
<dbReference type="InterPro" id="IPR010427">
    <property type="entry name" value="DUF1023"/>
</dbReference>
<sequence length="490" mass="47095">MSAAGIAGITGLVPDRALPDGWHAAGADLRTRGGELRAASRWPAWSGRSADAAAARLRVIADDLDVTGAAVGVVAVVVEAHVAALALIRATVTAALALARVAGLTVGDDGTLTGPGPATAGPGAVIGPVLRAAVRAVEAADGLAARTVTLAVPPPAPVSTAPLALASTSPDPVTAARDTLTARGLDLPVTVLGADGTPAPGGDPGPGARRAVVVGDPDTAATVTTLVSGVGSTGPGGDATAAAWAASLARPGHAVVAWQGYDAPTSLSAAVADAPAVAGGRTLREFQRSLRARHPRARLTVTGYSYGSVVVGRAAGDRADPLEADGVTLEGSPGVDAASAADLRLHATDGRPEVQVRRLPGDLIRLATGPVAGVHGRDPASPAFGAAGGATSAAEDLRDRLLDGYLWSRSEWAAHGGYRALTDPGVGDTTGAGGGDGDATGAAAGAGGGDGAAAPADGAGTGPGGGGTGPGRVSGPGSGGTAPAPARPPP</sequence>
<name>A0A3R8QEG9_9CORY</name>